<name>A0A552VBU4_9FIRM</name>
<accession>A0A552VBU4</accession>
<evidence type="ECO:0000313" key="4">
    <source>
        <dbReference type="Proteomes" id="UP000319424"/>
    </source>
</evidence>
<dbReference type="Pfam" id="PF13541">
    <property type="entry name" value="ChlI"/>
    <property type="match status" value="1"/>
</dbReference>
<dbReference type="InterPro" id="IPR045006">
    <property type="entry name" value="CHLI-like"/>
</dbReference>
<dbReference type="NCBIfam" id="TIGR00368">
    <property type="entry name" value="YifB family Mg chelatase-like AAA ATPase"/>
    <property type="match status" value="1"/>
</dbReference>
<dbReference type="InterPro" id="IPR025158">
    <property type="entry name" value="Mg_chelat-rel_C"/>
</dbReference>
<dbReference type="SUPFAM" id="SSF52540">
    <property type="entry name" value="P-loop containing nucleoside triphosphate hydrolases"/>
    <property type="match status" value="1"/>
</dbReference>
<proteinExistence type="predicted"/>
<dbReference type="InterPro" id="IPR014721">
    <property type="entry name" value="Ribsml_uS5_D2-typ_fold_subgr"/>
</dbReference>
<sequence length="511" mass="57164">MYSYVLTAGVMGIDGFKVVVEADISKGLPGITIVGMPDAAIKESKDRIKAAITNSFLKYPVTKKIVINLSPADIKKDGSHYDLPIALSILSESIPFSEEKLKTTAFLGELSLDGKLKPVKATTALILGLVEEKEIKSVIIPASSEKEASMVPDIDIFLAEDLKQVVEYMQDKVELPKVKEVLTYEPIKPDKDFSDIKGSYQVKRAAQIAAAGFHNLMMIGPPGSGKTMIASRMNTIMPSLSEDEYIEVSKIYSFLGEIPDEIILRNRPFRAPHHTISYASLIGGGSNANPGEVVLAHGGILFMDEFLNFDRRLIQGLRQPIEDREVTISRVNAKYTYPSGFMLVAATNPCPCGFLYSTDRECTCSEKKIDDYLQKASGPILDRIDIFVDTMSIKYEELTDNKKSELSSADLKETVEKAVAIQKERFKKLKINYNSQMNPKQIEKYCILDDGAKKLMETYYKTANLTARSYHRILKVARTIADMDEKEKITQAHVAEAINFRKVYSKYWDRN</sequence>
<dbReference type="Gene3D" id="3.30.230.10">
    <property type="match status" value="1"/>
</dbReference>
<dbReference type="InterPro" id="IPR027417">
    <property type="entry name" value="P-loop_NTPase"/>
</dbReference>
<dbReference type="AlphaFoldDB" id="A0A552VBU4"/>
<dbReference type="Proteomes" id="UP000319424">
    <property type="component" value="Unassembled WGS sequence"/>
</dbReference>
<dbReference type="RefSeq" id="WP_144015649.1">
    <property type="nucleotide sequence ID" value="NZ_VJXW01000003.1"/>
</dbReference>
<dbReference type="Pfam" id="PF01078">
    <property type="entry name" value="Mg_chelatase"/>
    <property type="match status" value="1"/>
</dbReference>
<comment type="caution">
    <text evidence="3">The sequence shown here is derived from an EMBL/GenBank/DDBJ whole genome shotgun (WGS) entry which is preliminary data.</text>
</comment>
<dbReference type="InterPro" id="IPR004482">
    <property type="entry name" value="Mg_chelat-rel"/>
</dbReference>
<dbReference type="Gene3D" id="3.40.50.300">
    <property type="entry name" value="P-loop containing nucleotide triphosphate hydrolases"/>
    <property type="match status" value="1"/>
</dbReference>
<evidence type="ECO:0000259" key="2">
    <source>
        <dbReference type="Pfam" id="PF13335"/>
    </source>
</evidence>
<dbReference type="Pfam" id="PF13335">
    <property type="entry name" value="Mg_chelatase_C"/>
    <property type="match status" value="1"/>
</dbReference>
<dbReference type="SUPFAM" id="SSF54211">
    <property type="entry name" value="Ribosomal protein S5 domain 2-like"/>
    <property type="match status" value="1"/>
</dbReference>
<feature type="domain" description="Mg chelatase-related protein C-terminal" evidence="2">
    <location>
        <begin position="407"/>
        <end position="501"/>
    </location>
</feature>
<dbReference type="GO" id="GO:0005524">
    <property type="term" value="F:ATP binding"/>
    <property type="evidence" value="ECO:0007669"/>
    <property type="project" value="InterPro"/>
</dbReference>
<feature type="domain" description="Magnesium chelatase ChlI-like catalytic" evidence="1">
    <location>
        <begin position="192"/>
        <end position="397"/>
    </location>
</feature>
<dbReference type="PANTHER" id="PTHR32039:SF7">
    <property type="entry name" value="COMPETENCE PROTEIN COMM"/>
    <property type="match status" value="1"/>
</dbReference>
<evidence type="ECO:0000259" key="1">
    <source>
        <dbReference type="Pfam" id="PF01078"/>
    </source>
</evidence>
<reference evidence="3 4" key="1">
    <citation type="submission" date="2019-07" db="EMBL/GenBank/DDBJ databases">
        <title>Criibacterium bergeronii gen. nov., sp. nov. isolated from human clinical samples.</title>
        <authorList>
            <person name="Maheux A.F."/>
            <person name="Boudreau D.K."/>
            <person name="Berube E."/>
            <person name="Brodeur S."/>
            <person name="Bernard K.A."/>
            <person name="Abed J.Y."/>
            <person name="Ducrey E."/>
            <person name="Guay E.F."/>
            <person name="Raymond F."/>
            <person name="Corbeil J."/>
            <person name="Domingo M.-C."/>
            <person name="Roy P.H."/>
            <person name="Boissinot M."/>
            <person name="Tocheva E.I."/>
            <person name="Omar R.F."/>
        </authorList>
    </citation>
    <scope>NUCLEOTIDE SEQUENCE [LARGE SCALE GENOMIC DNA]</scope>
    <source>
        <strain evidence="3 4">CCRI-24246</strain>
    </source>
</reference>
<organism evidence="3 4">
    <name type="scientific">Criibacterium bergeronii</name>
    <dbReference type="NCBI Taxonomy" id="1871336"/>
    <lineage>
        <taxon>Bacteria</taxon>
        <taxon>Bacillati</taxon>
        <taxon>Bacillota</taxon>
        <taxon>Clostridia</taxon>
        <taxon>Peptostreptococcales</taxon>
        <taxon>Filifactoraceae</taxon>
        <taxon>Criibacterium</taxon>
    </lineage>
</organism>
<evidence type="ECO:0000313" key="3">
    <source>
        <dbReference type="EMBL" id="TRW27945.1"/>
    </source>
</evidence>
<dbReference type="PANTHER" id="PTHR32039">
    <property type="entry name" value="MAGNESIUM-CHELATASE SUBUNIT CHLI"/>
    <property type="match status" value="1"/>
</dbReference>
<dbReference type="InterPro" id="IPR020568">
    <property type="entry name" value="Ribosomal_Su5_D2-typ_SF"/>
</dbReference>
<dbReference type="OrthoDB" id="9813147at2"/>
<dbReference type="EMBL" id="VJXW01000003">
    <property type="protein sequence ID" value="TRW27945.1"/>
    <property type="molecule type" value="Genomic_DNA"/>
</dbReference>
<protein>
    <submittedName>
        <fullName evidence="3">YifB family Mg chelatase-like AAA ATPase</fullName>
    </submittedName>
</protein>
<dbReference type="InterPro" id="IPR000523">
    <property type="entry name" value="Mg_chelatse_chII-like_cat_dom"/>
</dbReference>
<gene>
    <name evidence="3" type="ORF">FL857_02830</name>
</gene>